<keyword evidence="5" id="KW-1185">Reference proteome</keyword>
<dbReference type="KEGG" id="och:CES85_1521"/>
<keyword evidence="1" id="KW-1133">Transmembrane helix</keyword>
<evidence type="ECO:0000256" key="1">
    <source>
        <dbReference type="SAM" id="Phobius"/>
    </source>
</evidence>
<evidence type="ECO:0000313" key="5">
    <source>
        <dbReference type="Proteomes" id="UP000327108"/>
    </source>
</evidence>
<keyword evidence="1" id="KW-0812">Transmembrane</keyword>
<keyword evidence="1" id="KW-0472">Membrane</keyword>
<dbReference type="EMBL" id="VYXQ01000011">
    <property type="protein sequence ID" value="KAA9367587.1"/>
    <property type="molecule type" value="Genomic_DNA"/>
</dbReference>
<dbReference type="EMBL" id="CP022604">
    <property type="protein sequence ID" value="ASV87577.1"/>
    <property type="molecule type" value="Genomic_DNA"/>
</dbReference>
<accession>A0A248UL40</accession>
<protein>
    <submittedName>
        <fullName evidence="2">Uncharacterized protein</fullName>
    </submittedName>
</protein>
<reference evidence="2 4" key="1">
    <citation type="submission" date="2017-07" db="EMBL/GenBank/DDBJ databases">
        <title>Phylogenetic study on the rhizospheric bacterium Ochrobactrum sp. A44.</title>
        <authorList>
            <person name="Krzyzanowska D.M."/>
            <person name="Ossowicki A."/>
            <person name="Rajewska M."/>
            <person name="Maciag T."/>
            <person name="Kaczynski Z."/>
            <person name="Czerwicka M."/>
            <person name="Jafra S."/>
        </authorList>
    </citation>
    <scope>NUCLEOTIDE SEQUENCE [LARGE SCALE GENOMIC DNA]</scope>
    <source>
        <strain evidence="2 4">A44</strain>
    </source>
</reference>
<name>A0A248UL40_9HYPH</name>
<dbReference type="RefSeq" id="WP_095446923.1">
    <property type="nucleotide sequence ID" value="NZ_CP022604.1"/>
</dbReference>
<evidence type="ECO:0000313" key="4">
    <source>
        <dbReference type="Proteomes" id="UP000215256"/>
    </source>
</evidence>
<evidence type="ECO:0000313" key="2">
    <source>
        <dbReference type="EMBL" id="ASV87577.1"/>
    </source>
</evidence>
<feature type="transmembrane region" description="Helical" evidence="1">
    <location>
        <begin position="26"/>
        <end position="44"/>
    </location>
</feature>
<dbReference type="Proteomes" id="UP000215256">
    <property type="component" value="Chromosome 1"/>
</dbReference>
<organism evidence="2 4">
    <name type="scientific">Ochrobactrum quorumnocens</name>
    <dbReference type="NCBI Taxonomy" id="271865"/>
    <lineage>
        <taxon>Bacteria</taxon>
        <taxon>Pseudomonadati</taxon>
        <taxon>Pseudomonadota</taxon>
        <taxon>Alphaproteobacteria</taxon>
        <taxon>Hyphomicrobiales</taxon>
        <taxon>Brucellaceae</taxon>
        <taxon>Brucella/Ochrobactrum group</taxon>
        <taxon>Ochrobactrum</taxon>
    </lineage>
</organism>
<dbReference type="OrthoDB" id="8117082at2"/>
<gene>
    <name evidence="2" type="ORF">CES85_1521</name>
    <name evidence="3" type="ORF">F3W84_12755</name>
</gene>
<reference evidence="3 5" key="2">
    <citation type="submission" date="2019-09" db="EMBL/GenBank/DDBJ databases">
        <title>Biological control of the noxious weed angled onion (Allium triquetrum) thwarted by endophytic bacteria in Victoria, Australia.</title>
        <authorList>
            <person name="Tehranchian P."/>
            <person name="Adair R.J."/>
            <person name="Van T.H."/>
            <person name="Morrison P.D."/>
            <person name="Williams H."/>
            <person name="Lawrie A.C."/>
        </authorList>
    </citation>
    <scope>NUCLEOTIDE SEQUENCE [LARGE SCALE GENOMIC DNA]</scope>
    <source>
        <strain evidence="3 5">RPTAtOch1</strain>
    </source>
</reference>
<dbReference type="AlphaFoldDB" id="A0A248UL40"/>
<sequence>MMLVVFATLALSLIFAWFGRQSVAIFLVIVCLALGVKQFLWEIYSPDYGFRMPWLQTQVIEQLQLHQLAYDLTPIKQVHGEAA</sequence>
<proteinExistence type="predicted"/>
<evidence type="ECO:0000313" key="3">
    <source>
        <dbReference type="EMBL" id="KAA9367587.1"/>
    </source>
</evidence>
<dbReference type="Proteomes" id="UP000327108">
    <property type="component" value="Unassembled WGS sequence"/>
</dbReference>